<dbReference type="EMBL" id="KE647286">
    <property type="protein sequence ID" value="EQB60452.1"/>
    <property type="molecule type" value="Genomic_DNA"/>
</dbReference>
<name>T0KYX9_9MICR</name>
<dbReference type="HOGENOM" id="CLU_162162_1_0_1"/>
<dbReference type="Proteomes" id="UP000053780">
    <property type="component" value="Unassembled WGS sequence"/>
</dbReference>
<dbReference type="AlphaFoldDB" id="T0KYX9"/>
<dbReference type="OrthoDB" id="10519477at2759"/>
<reference evidence="1 2" key="1">
    <citation type="journal article" date="2013" name="BMC Genomics">
        <title>Genome sequencing and comparative genomics of honey bee microsporidia, Nosema apis reveal novel insights into host-parasite interactions.</title>
        <authorList>
            <person name="Chen Yp."/>
            <person name="Pettis J.S."/>
            <person name="Zhao Y."/>
            <person name="Liu X."/>
            <person name="Tallon L.J."/>
            <person name="Sadzewicz L.D."/>
            <person name="Li R."/>
            <person name="Zheng H."/>
            <person name="Huang S."/>
            <person name="Zhang X."/>
            <person name="Hamilton M.C."/>
            <person name="Pernal S.F."/>
            <person name="Melathopoulos A.P."/>
            <person name="Yan X."/>
            <person name="Evans J.D."/>
        </authorList>
    </citation>
    <scope>NUCLEOTIDE SEQUENCE [LARGE SCALE GENOMIC DNA]</scope>
    <source>
        <strain evidence="1 2">BRL 01</strain>
    </source>
</reference>
<accession>T0KYX9</accession>
<dbReference type="VEuPathDB" id="MicrosporidiaDB:NAPIS_ORF01996"/>
<evidence type="ECO:0000313" key="1">
    <source>
        <dbReference type="EMBL" id="EQB60452.1"/>
    </source>
</evidence>
<proteinExistence type="predicted"/>
<protein>
    <submittedName>
        <fullName evidence="1">Uncharacterized protein</fullName>
    </submittedName>
</protein>
<sequence>MQKNYKKYDFLANELGLIHGCKTRIIPYVKALEISELIEAYIQSKRRRLNISGEREKRKLTY</sequence>
<gene>
    <name evidence="1" type="ORF">NAPIS_ORF01996</name>
</gene>
<organism evidence="1 2">
    <name type="scientific">Vairimorpha apis BRL 01</name>
    <dbReference type="NCBI Taxonomy" id="1037528"/>
    <lineage>
        <taxon>Eukaryota</taxon>
        <taxon>Fungi</taxon>
        <taxon>Fungi incertae sedis</taxon>
        <taxon>Microsporidia</taxon>
        <taxon>Nosematidae</taxon>
        <taxon>Vairimorpha</taxon>
    </lineage>
</organism>
<keyword evidence="2" id="KW-1185">Reference proteome</keyword>
<evidence type="ECO:0000313" key="2">
    <source>
        <dbReference type="Proteomes" id="UP000053780"/>
    </source>
</evidence>